<accession>A0A3R9YG06</accession>
<dbReference type="Pfam" id="PF25842">
    <property type="entry name" value="NfeD_TM"/>
    <property type="match status" value="1"/>
</dbReference>
<evidence type="ECO:0000313" key="3">
    <source>
        <dbReference type="EMBL" id="RST90274.1"/>
    </source>
</evidence>
<reference evidence="3 4" key="1">
    <citation type="submission" date="2018-03" db="EMBL/GenBank/DDBJ databases">
        <authorList>
            <person name="Gulvik C.A."/>
        </authorList>
    </citation>
    <scope>NUCLEOTIDE SEQUENCE [LARGE SCALE GENOMIC DNA]</scope>
    <source>
        <strain evidence="3 4">JCM 31581</strain>
    </source>
</reference>
<comment type="caution">
    <text evidence="3">The sequence shown here is derived from an EMBL/GenBank/DDBJ whole genome shotgun (WGS) entry which is preliminary data.</text>
</comment>
<proteinExistence type="predicted"/>
<dbReference type="EMBL" id="PXZH01000001">
    <property type="protein sequence ID" value="RST90274.1"/>
    <property type="molecule type" value="Genomic_DNA"/>
</dbReference>
<feature type="domain" description="Membrane protein NfeD2 N-terminal transmembrane" evidence="2">
    <location>
        <begin position="6"/>
        <end position="96"/>
    </location>
</feature>
<sequence length="176" mass="19374">MIGNLSYETVYLYLLIACVGMSVVLLMIGDIFQMDGPVDPMLLVPWLGIIALIGYIGERYNLIHSGLLLGIAIGISTVLVFLLNFYVVVPLKKTESTLSSSEKDLEGQKALVITPIPIKGMGEIQVKSVTGSITRPASLYVMPDKERVAIKKGESVLIIEIHDRVCYVVPYQENFN</sequence>
<organism evidence="3 4">
    <name type="scientific">Vagococcus humatus</name>
    <dbReference type="NCBI Taxonomy" id="1889241"/>
    <lineage>
        <taxon>Bacteria</taxon>
        <taxon>Bacillati</taxon>
        <taxon>Bacillota</taxon>
        <taxon>Bacilli</taxon>
        <taxon>Lactobacillales</taxon>
        <taxon>Enterococcaceae</taxon>
        <taxon>Vagococcus</taxon>
    </lineage>
</organism>
<keyword evidence="1" id="KW-0812">Transmembrane</keyword>
<name>A0A3R9YG06_9ENTE</name>
<gene>
    <name evidence="3" type="ORF">C7P63_04150</name>
</gene>
<evidence type="ECO:0000313" key="4">
    <source>
        <dbReference type="Proteomes" id="UP000277864"/>
    </source>
</evidence>
<dbReference type="InterPro" id="IPR012340">
    <property type="entry name" value="NA-bd_OB-fold"/>
</dbReference>
<dbReference type="OrthoDB" id="1683445at2"/>
<dbReference type="InterPro" id="IPR058653">
    <property type="entry name" value="NfeD2_TM"/>
</dbReference>
<evidence type="ECO:0000256" key="1">
    <source>
        <dbReference type="SAM" id="Phobius"/>
    </source>
</evidence>
<evidence type="ECO:0000259" key="2">
    <source>
        <dbReference type="Pfam" id="PF25842"/>
    </source>
</evidence>
<dbReference type="Gene3D" id="2.40.50.140">
    <property type="entry name" value="Nucleic acid-binding proteins"/>
    <property type="match status" value="1"/>
</dbReference>
<dbReference type="RefSeq" id="WP_125942887.1">
    <property type="nucleotide sequence ID" value="NZ_PXZH01000001.1"/>
</dbReference>
<dbReference type="Proteomes" id="UP000277864">
    <property type="component" value="Unassembled WGS sequence"/>
</dbReference>
<keyword evidence="1" id="KW-1133">Transmembrane helix</keyword>
<keyword evidence="1" id="KW-0472">Membrane</keyword>
<feature type="transmembrane region" description="Helical" evidence="1">
    <location>
        <begin position="63"/>
        <end position="89"/>
    </location>
</feature>
<feature type="transmembrane region" description="Helical" evidence="1">
    <location>
        <begin position="41"/>
        <end position="57"/>
    </location>
</feature>
<dbReference type="AlphaFoldDB" id="A0A3R9YG06"/>
<feature type="transmembrane region" description="Helical" evidence="1">
    <location>
        <begin position="12"/>
        <end position="29"/>
    </location>
</feature>
<protein>
    <recommendedName>
        <fullName evidence="2">Membrane protein NfeD2 N-terminal transmembrane domain-containing protein</fullName>
    </recommendedName>
</protein>
<keyword evidence="4" id="KW-1185">Reference proteome</keyword>